<dbReference type="EMBL" id="WMIA01000001">
    <property type="protein sequence ID" value="MTF37394.1"/>
    <property type="molecule type" value="Genomic_DNA"/>
</dbReference>
<gene>
    <name evidence="11" type="ORF">GGC33_00370</name>
</gene>
<dbReference type="RefSeq" id="WP_015218340.1">
    <property type="nucleotide sequence ID" value="NZ_WMIA01000001.1"/>
</dbReference>
<evidence type="ECO:0000256" key="2">
    <source>
        <dbReference type="ARBA" id="ARBA00008133"/>
    </source>
</evidence>
<keyword evidence="4 9" id="KW-0456">Lyase</keyword>
<dbReference type="InterPro" id="IPR036108">
    <property type="entry name" value="4pyrrol_syn_uPrphyn_synt_sf"/>
</dbReference>
<evidence type="ECO:0000256" key="3">
    <source>
        <dbReference type="ARBA" id="ARBA00013109"/>
    </source>
</evidence>
<feature type="domain" description="Tetrapyrrole biosynthesis uroporphyrinogen III synthase" evidence="10">
    <location>
        <begin position="27"/>
        <end position="262"/>
    </location>
</feature>
<comment type="pathway">
    <text evidence="1 9">Porphyrin-containing compound metabolism; protoporphyrin-IX biosynthesis; coproporphyrinogen-III from 5-aminolevulinate: step 3/4.</text>
</comment>
<dbReference type="UniPathway" id="UPA00251">
    <property type="reaction ID" value="UER00320"/>
</dbReference>
<evidence type="ECO:0000256" key="1">
    <source>
        <dbReference type="ARBA" id="ARBA00004772"/>
    </source>
</evidence>
<dbReference type="PANTHER" id="PTHR38042">
    <property type="entry name" value="UROPORPHYRINOGEN-III SYNTHASE, CHLOROPLASTIC"/>
    <property type="match status" value="1"/>
</dbReference>
<comment type="catalytic activity">
    <reaction evidence="8 9">
        <text>hydroxymethylbilane = uroporphyrinogen III + H2O</text>
        <dbReference type="Rhea" id="RHEA:18965"/>
        <dbReference type="ChEBI" id="CHEBI:15377"/>
        <dbReference type="ChEBI" id="CHEBI:57308"/>
        <dbReference type="ChEBI" id="CHEBI:57845"/>
        <dbReference type="EC" id="4.2.1.75"/>
    </reaction>
</comment>
<dbReference type="AlphaFoldDB" id="A0A844GLF8"/>
<comment type="caution">
    <text evidence="11">The sequence shown here is derived from an EMBL/GenBank/DDBJ whole genome shotgun (WGS) entry which is preliminary data.</text>
</comment>
<dbReference type="GO" id="GO:0006782">
    <property type="term" value="P:protoporphyrinogen IX biosynthetic process"/>
    <property type="evidence" value="ECO:0007669"/>
    <property type="project" value="UniProtKB-UniRule"/>
</dbReference>
<keyword evidence="5 9" id="KW-0627">Porphyrin biosynthesis</keyword>
<organism evidence="11 12">
    <name type="scientific">Cyanobacterium aponinum 0216</name>
    <dbReference type="NCBI Taxonomy" id="2676140"/>
    <lineage>
        <taxon>Bacteria</taxon>
        <taxon>Bacillati</taxon>
        <taxon>Cyanobacteriota</taxon>
        <taxon>Cyanophyceae</taxon>
        <taxon>Oscillatoriophycideae</taxon>
        <taxon>Chroococcales</taxon>
        <taxon>Geminocystaceae</taxon>
        <taxon>Cyanobacterium</taxon>
    </lineage>
</organism>
<proteinExistence type="inferred from homology"/>
<dbReference type="Proteomes" id="UP000437131">
    <property type="component" value="Unassembled WGS sequence"/>
</dbReference>
<accession>A0A844GLF8</accession>
<evidence type="ECO:0000313" key="12">
    <source>
        <dbReference type="Proteomes" id="UP000437131"/>
    </source>
</evidence>
<evidence type="ECO:0000313" key="11">
    <source>
        <dbReference type="EMBL" id="MTF37394.1"/>
    </source>
</evidence>
<evidence type="ECO:0000259" key="10">
    <source>
        <dbReference type="Pfam" id="PF02602"/>
    </source>
</evidence>
<evidence type="ECO:0000256" key="6">
    <source>
        <dbReference type="ARBA" id="ARBA00037589"/>
    </source>
</evidence>
<dbReference type="SUPFAM" id="SSF69618">
    <property type="entry name" value="HemD-like"/>
    <property type="match status" value="1"/>
</dbReference>
<dbReference type="PANTHER" id="PTHR38042:SF1">
    <property type="entry name" value="UROPORPHYRINOGEN-III SYNTHASE, CHLOROPLASTIC"/>
    <property type="match status" value="1"/>
</dbReference>
<evidence type="ECO:0000256" key="4">
    <source>
        <dbReference type="ARBA" id="ARBA00023239"/>
    </source>
</evidence>
<dbReference type="GO" id="GO:0004852">
    <property type="term" value="F:uroporphyrinogen-III synthase activity"/>
    <property type="evidence" value="ECO:0007669"/>
    <property type="project" value="UniProtKB-UniRule"/>
</dbReference>
<dbReference type="EC" id="4.2.1.75" evidence="3 9"/>
<dbReference type="GO" id="GO:0006780">
    <property type="term" value="P:uroporphyrinogen III biosynthetic process"/>
    <property type="evidence" value="ECO:0007669"/>
    <property type="project" value="UniProtKB-UniRule"/>
</dbReference>
<name>A0A844GLF8_9CHRO</name>
<dbReference type="CDD" id="cd06578">
    <property type="entry name" value="HemD"/>
    <property type="match status" value="1"/>
</dbReference>
<evidence type="ECO:0000256" key="8">
    <source>
        <dbReference type="ARBA" id="ARBA00048617"/>
    </source>
</evidence>
<comment type="similarity">
    <text evidence="2 9">Belongs to the uroporphyrinogen-III synthase family.</text>
</comment>
<dbReference type="Pfam" id="PF02602">
    <property type="entry name" value="HEM4"/>
    <property type="match status" value="1"/>
</dbReference>
<evidence type="ECO:0000256" key="5">
    <source>
        <dbReference type="ARBA" id="ARBA00023244"/>
    </source>
</evidence>
<dbReference type="InterPro" id="IPR003754">
    <property type="entry name" value="4pyrrol_synth_uPrphyn_synth"/>
</dbReference>
<dbReference type="InterPro" id="IPR039793">
    <property type="entry name" value="UROS/Hem4"/>
</dbReference>
<dbReference type="Gene3D" id="3.40.50.10090">
    <property type="match status" value="2"/>
</dbReference>
<dbReference type="FunFam" id="3.40.50.10090:FF:000001">
    <property type="entry name" value="Bifunctional uroporphyrinogen-III C-methyltransferase/uroporphyrinogen-III synthase"/>
    <property type="match status" value="1"/>
</dbReference>
<comment type="function">
    <text evidence="6 9">Catalyzes cyclization of the linear tetrapyrrole, hydroxymethylbilane, to the macrocyclic uroporphyrinogen III.</text>
</comment>
<sequence length="272" mass="30386">MSNYRESYPLAGETILITRAYQSGNSFRQMLEAKGATVLEMPALEIKPPSSWQPLDKAINHIADFHWLILTSANGVEYFLERLHHLGKDINYLKNLKIAVVGKKTAHFLEKYNISPDFIPPDFIADSLVTHFPESIEGKKILFPRVETGGREILVQELTQQGGEVVEIPAYQSTCPDTIDNTVWDALVKEVISIITFASSKTVRNFHYLVTQALQTTPQLTLSSLLTEVAIASIGPQTSMTCQELLGKVDIEAQEYTLEGLVDSLVKKQYTS</sequence>
<reference evidence="11 12" key="1">
    <citation type="submission" date="2019-11" db="EMBL/GenBank/DDBJ databases">
        <title>Isolation of a new High Light Tolerant Cyanobacteria.</title>
        <authorList>
            <person name="Dobson Z."/>
            <person name="Vaughn N."/>
            <person name="Vaughn M."/>
            <person name="Fromme P."/>
            <person name="Mazor Y."/>
        </authorList>
    </citation>
    <scope>NUCLEOTIDE SEQUENCE [LARGE SCALE GENOMIC DNA]</scope>
    <source>
        <strain evidence="11 12">0216</strain>
    </source>
</reference>
<evidence type="ECO:0000256" key="9">
    <source>
        <dbReference type="RuleBase" id="RU366031"/>
    </source>
</evidence>
<protein>
    <recommendedName>
        <fullName evidence="7 9">Uroporphyrinogen-III synthase</fullName>
        <ecNumber evidence="3 9">4.2.1.75</ecNumber>
    </recommendedName>
</protein>
<evidence type="ECO:0000256" key="7">
    <source>
        <dbReference type="ARBA" id="ARBA00040167"/>
    </source>
</evidence>